<keyword evidence="4" id="KW-0410">Iron transport</keyword>
<dbReference type="GO" id="GO:0009279">
    <property type="term" value="C:cell outer membrane"/>
    <property type="evidence" value="ECO:0007669"/>
    <property type="project" value="UniProtKB-SubCell"/>
</dbReference>
<evidence type="ECO:0000256" key="4">
    <source>
        <dbReference type="ARBA" id="ARBA00022496"/>
    </source>
</evidence>
<dbReference type="PROSITE" id="PS52016">
    <property type="entry name" value="TONB_DEPENDENT_REC_3"/>
    <property type="match status" value="1"/>
</dbReference>
<dbReference type="Pfam" id="PF00593">
    <property type="entry name" value="TonB_dep_Rec_b-barrel"/>
    <property type="match status" value="1"/>
</dbReference>
<dbReference type="InterPro" id="IPR039426">
    <property type="entry name" value="TonB-dep_rcpt-like"/>
</dbReference>
<evidence type="ECO:0000313" key="18">
    <source>
        <dbReference type="Proteomes" id="UP000198510"/>
    </source>
</evidence>
<evidence type="ECO:0000256" key="8">
    <source>
        <dbReference type="ARBA" id="ARBA00023065"/>
    </source>
</evidence>
<evidence type="ECO:0000256" key="3">
    <source>
        <dbReference type="ARBA" id="ARBA00022452"/>
    </source>
</evidence>
<organism evidence="17 18">
    <name type="scientific">Catalinimonas alkaloidigena</name>
    <dbReference type="NCBI Taxonomy" id="1075417"/>
    <lineage>
        <taxon>Bacteria</taxon>
        <taxon>Pseudomonadati</taxon>
        <taxon>Bacteroidota</taxon>
        <taxon>Cytophagia</taxon>
        <taxon>Cytophagales</taxon>
        <taxon>Catalimonadaceae</taxon>
        <taxon>Catalinimonas</taxon>
    </lineage>
</organism>
<keyword evidence="7" id="KW-0408">Iron</keyword>
<dbReference type="SUPFAM" id="SSF56935">
    <property type="entry name" value="Porins"/>
    <property type="match status" value="1"/>
</dbReference>
<evidence type="ECO:0000256" key="11">
    <source>
        <dbReference type="ARBA" id="ARBA00023237"/>
    </source>
</evidence>
<protein>
    <submittedName>
        <fullName evidence="17">Fe(3+) dicitrate transport protein</fullName>
    </submittedName>
</protein>
<keyword evidence="3 12" id="KW-1134">Transmembrane beta strand</keyword>
<sequence length="796" mass="88210">MLLTCLFGLITLFSLATQAQSTGTLQGQVVDAEGHPVEAAAVLLSPSRQRTVTDVAGRFQFPQLPEGDYTLTITHVSFEPLTQEITFRAGSTSRPRFTLTAATTTLQDVEIRGLASGISSLPAQQGTLVFAGKKTEAIALTGTEANLAENNPRQIFAKVPGVMVWEMDGSGNQVGISLRGLNPHRSWELNVRQDGFVTNSDLFGYPESHYNPPMEAVARIELVRGAGALQYGPQFGGMLNYVLKQADTTRPFGFETQQSVGSFGLFSSFNAVGGRVGKLTYYGYYDFRRSDGWRENSDYQFHAWHTSVAYQFSPKVRLSGELSHMAYVNHFAAGLTDAMFEEDPRQSNRGRNYFNPTIYLPALSLAIQATPSTLISVQGSALLGQRNSVQFITLPTVDDTINRDLGHYNPRQVDRDYYHSYASEARVLQRYGLFQREHHLSAGVRYGYSRTVRQQKGVGTSGTDFDLSLTAPYGIDLVFRTQNVALFAENAFHLTNAWTVTPGFRLEHVTTDREGVISGLAANTIPYRLKRQFPLFGLSTDYQLSPSVRAYANVAQNYRPVLYSDLIPATNLDRTDPALQDARGSNSEVGLRGQWQEWLQFDVNYFRLQYNHRVGTLVQTDASGTYFYKTNVGNTLNQGAEVFIEVKPFRTLPLSLFTSTAYNAARYTEGQVVVSDQNVDITGNRIEGVPPWISRNGIRYRHQGLSATVQFSYVGTSYSDALNTEATPTGVNGRVPDYLITDLNATYHFGSHYNVKVSVNNLTNAMYYTRRATGYPGPGILPSDGRSLLVSVGAKW</sequence>
<feature type="domain" description="TonB-dependent receptor-like beta-barrel" evidence="15">
    <location>
        <begin position="251"/>
        <end position="762"/>
    </location>
</feature>
<dbReference type="Proteomes" id="UP000198510">
    <property type="component" value="Unassembled WGS sequence"/>
</dbReference>
<keyword evidence="5 12" id="KW-0812">Transmembrane</keyword>
<comment type="similarity">
    <text evidence="12 13">Belongs to the TonB-dependent receptor family.</text>
</comment>
<dbReference type="InterPro" id="IPR013784">
    <property type="entry name" value="Carb-bd-like_fold"/>
</dbReference>
<keyword evidence="10 12" id="KW-0472">Membrane</keyword>
<dbReference type="Pfam" id="PF07715">
    <property type="entry name" value="Plug"/>
    <property type="match status" value="1"/>
</dbReference>
<name>A0A1G9VG44_9BACT</name>
<feature type="signal peptide" evidence="14">
    <location>
        <begin position="1"/>
        <end position="19"/>
    </location>
</feature>
<evidence type="ECO:0000256" key="12">
    <source>
        <dbReference type="PROSITE-ProRule" id="PRU01360"/>
    </source>
</evidence>
<dbReference type="STRING" id="1075417.SAMN05421823_12024"/>
<evidence type="ECO:0000256" key="2">
    <source>
        <dbReference type="ARBA" id="ARBA00022448"/>
    </source>
</evidence>
<keyword evidence="9 13" id="KW-0798">TonB box</keyword>
<dbReference type="Pfam" id="PF13620">
    <property type="entry name" value="CarboxypepD_reg"/>
    <property type="match status" value="1"/>
</dbReference>
<dbReference type="PANTHER" id="PTHR32552:SF68">
    <property type="entry name" value="FERRICHROME OUTER MEMBRANE TRANSPORTER_PHAGE RECEPTOR"/>
    <property type="match status" value="1"/>
</dbReference>
<dbReference type="Gene3D" id="2.40.170.20">
    <property type="entry name" value="TonB-dependent receptor, beta-barrel domain"/>
    <property type="match status" value="1"/>
</dbReference>
<comment type="subcellular location">
    <subcellularLocation>
        <location evidence="1 12">Cell outer membrane</location>
        <topology evidence="1 12">Multi-pass membrane protein</topology>
    </subcellularLocation>
</comment>
<evidence type="ECO:0000256" key="7">
    <source>
        <dbReference type="ARBA" id="ARBA00023004"/>
    </source>
</evidence>
<reference evidence="17 18" key="1">
    <citation type="submission" date="2016-10" db="EMBL/GenBank/DDBJ databases">
        <authorList>
            <person name="de Groot N.N."/>
        </authorList>
    </citation>
    <scope>NUCLEOTIDE SEQUENCE [LARGE SCALE GENOMIC DNA]</scope>
    <source>
        <strain evidence="17 18">DSM 25186</strain>
    </source>
</reference>
<gene>
    <name evidence="17" type="ORF">SAMN05421823_12024</name>
</gene>
<dbReference type="InterPro" id="IPR037066">
    <property type="entry name" value="Plug_dom_sf"/>
</dbReference>
<evidence type="ECO:0000256" key="13">
    <source>
        <dbReference type="RuleBase" id="RU003357"/>
    </source>
</evidence>
<dbReference type="Gene3D" id="2.170.130.10">
    <property type="entry name" value="TonB-dependent receptor, plug domain"/>
    <property type="match status" value="1"/>
</dbReference>
<dbReference type="InterPro" id="IPR000531">
    <property type="entry name" value="Beta-barrel_TonB"/>
</dbReference>
<dbReference type="InterPro" id="IPR012910">
    <property type="entry name" value="Plug_dom"/>
</dbReference>
<evidence type="ECO:0000313" key="17">
    <source>
        <dbReference type="EMBL" id="SDM71080.1"/>
    </source>
</evidence>
<evidence type="ECO:0000256" key="9">
    <source>
        <dbReference type="ARBA" id="ARBA00023077"/>
    </source>
</evidence>
<dbReference type="GO" id="GO:0030246">
    <property type="term" value="F:carbohydrate binding"/>
    <property type="evidence" value="ECO:0007669"/>
    <property type="project" value="InterPro"/>
</dbReference>
<proteinExistence type="inferred from homology"/>
<evidence type="ECO:0000256" key="10">
    <source>
        <dbReference type="ARBA" id="ARBA00023136"/>
    </source>
</evidence>
<evidence type="ECO:0000259" key="15">
    <source>
        <dbReference type="Pfam" id="PF00593"/>
    </source>
</evidence>
<accession>A0A1G9VG44</accession>
<dbReference type="AlphaFoldDB" id="A0A1G9VG44"/>
<evidence type="ECO:0000259" key="16">
    <source>
        <dbReference type="Pfam" id="PF07715"/>
    </source>
</evidence>
<feature type="domain" description="TonB-dependent receptor plug" evidence="16">
    <location>
        <begin position="148"/>
        <end position="234"/>
    </location>
</feature>
<evidence type="ECO:0000256" key="14">
    <source>
        <dbReference type="SAM" id="SignalP"/>
    </source>
</evidence>
<dbReference type="SUPFAM" id="SSF49452">
    <property type="entry name" value="Starch-binding domain-like"/>
    <property type="match status" value="1"/>
</dbReference>
<keyword evidence="6 14" id="KW-0732">Signal</keyword>
<dbReference type="EMBL" id="FNFO01000020">
    <property type="protein sequence ID" value="SDM71080.1"/>
    <property type="molecule type" value="Genomic_DNA"/>
</dbReference>
<keyword evidence="18" id="KW-1185">Reference proteome</keyword>
<dbReference type="GO" id="GO:0015344">
    <property type="term" value="F:siderophore uptake transmembrane transporter activity"/>
    <property type="evidence" value="ECO:0007669"/>
    <property type="project" value="TreeGrafter"/>
</dbReference>
<keyword evidence="11 12" id="KW-0998">Cell outer membrane</keyword>
<dbReference type="PANTHER" id="PTHR32552">
    <property type="entry name" value="FERRICHROME IRON RECEPTOR-RELATED"/>
    <property type="match status" value="1"/>
</dbReference>
<dbReference type="InterPro" id="IPR036942">
    <property type="entry name" value="Beta-barrel_TonB_sf"/>
</dbReference>
<evidence type="ECO:0000256" key="1">
    <source>
        <dbReference type="ARBA" id="ARBA00004571"/>
    </source>
</evidence>
<feature type="chain" id="PRO_5011603737" evidence="14">
    <location>
        <begin position="20"/>
        <end position="796"/>
    </location>
</feature>
<evidence type="ECO:0000256" key="6">
    <source>
        <dbReference type="ARBA" id="ARBA00022729"/>
    </source>
</evidence>
<dbReference type="CDD" id="cd01347">
    <property type="entry name" value="ligand_gated_channel"/>
    <property type="match status" value="1"/>
</dbReference>
<dbReference type="Gene3D" id="2.60.40.1120">
    <property type="entry name" value="Carboxypeptidase-like, regulatory domain"/>
    <property type="match status" value="1"/>
</dbReference>
<evidence type="ECO:0000256" key="5">
    <source>
        <dbReference type="ARBA" id="ARBA00022692"/>
    </source>
</evidence>
<keyword evidence="8" id="KW-0406">Ion transport</keyword>
<keyword evidence="2 12" id="KW-0813">Transport</keyword>